<dbReference type="EMBL" id="QXFX01002976">
    <property type="protein sequence ID" value="KAE9072124.1"/>
    <property type="molecule type" value="Genomic_DNA"/>
</dbReference>
<dbReference type="Proteomes" id="UP000433483">
    <property type="component" value="Unassembled WGS sequence"/>
</dbReference>
<comment type="caution">
    <text evidence="2">The sequence shown here is derived from an EMBL/GenBank/DDBJ whole genome shotgun (WGS) entry which is preliminary data.</text>
</comment>
<organism evidence="2 3">
    <name type="scientific">Phytophthora fragariae</name>
    <dbReference type="NCBI Taxonomy" id="53985"/>
    <lineage>
        <taxon>Eukaryota</taxon>
        <taxon>Sar</taxon>
        <taxon>Stramenopiles</taxon>
        <taxon>Oomycota</taxon>
        <taxon>Peronosporomycetes</taxon>
        <taxon>Peronosporales</taxon>
        <taxon>Peronosporaceae</taxon>
        <taxon>Phytophthora</taxon>
    </lineage>
</organism>
<gene>
    <name evidence="2" type="ORF">PF005_g27337</name>
    <name evidence="1" type="ORF">PF010_g25613</name>
</gene>
<keyword evidence="3" id="KW-1185">Reference proteome</keyword>
<evidence type="ECO:0000313" key="4">
    <source>
        <dbReference type="Proteomes" id="UP000488956"/>
    </source>
</evidence>
<sequence length="804" mass="90282">MVWFQLVSGEPRGAAFANAAPQLIAAIEESSIIHLLEGIFDLCRDILAGYTASQLVVYESRDEGTPLGKGEEVGVYGKCARYPLIVVVPELTLSHERLWRISITGRHAEAVQKYRDVANLLKDSLEVRMIEREIEREATSRENRVILFENSTGMGKTQMAFNLQASERWDVLYVPCTYPDDGEESVHKAFDERTMAFWNCVEMDEKVLKNGSVVDFLEHEKLHLYAFIVAALRGDETFRGQATRTQVEQELYCQVEGGEMPLVVSLDDIPSPGTSFGSAGQKTTEKTIRVMRNWLHSFGIPTILTSTNGAARSLSSFQQKLSPMRETPWCVVVPSLPAVVNIWDQLGHRPNNKIPDPLEWILQHSRPLFANAAREFLIAKEHYGNTAADWLRVLSELTAYLAPRIRDFKEDRISYEFGQVCLLLGCDLGATDTSVNLVDGHFGCLDESKPFDLEVGFGSCLYKDKLQQVEIDVGGATCLYKDKVKWKCRYRFPSVENDMLLYLTLLVDHKMEDAIFRPWMSRLHWMMESEDFKCADLRSSAVQDATVNTTIENLLVGAVVIASHRDKFCGVTFPAFLGRLLYELFVVGNIDTVVSLPSDHEKNTTMIPFLSPPNIAWPKGFLDGWKDSGAQFATMFTSSTHEDWFQFASSDADERCVVSGECMRYPGSLESDDLKRVMKNVPSSTSIHFVVVGMLHNTFMYFYNAWTPDVAVAATSDTRCVEPAEELDSEKLTISESAAQLLALTKLQNADFYCISKHGDISEFKELMEAKSRVSDVSAGSENGGGKVIIFVEVELRGWNATRK</sequence>
<dbReference type="AlphaFoldDB" id="A0A6A3VSJ2"/>
<dbReference type="OrthoDB" id="116699at2759"/>
<evidence type="ECO:0000313" key="1">
    <source>
        <dbReference type="EMBL" id="KAE9072124.1"/>
    </source>
</evidence>
<dbReference type="Proteomes" id="UP000488956">
    <property type="component" value="Unassembled WGS sequence"/>
</dbReference>
<accession>A0A6A3VSJ2</accession>
<evidence type="ECO:0000313" key="2">
    <source>
        <dbReference type="EMBL" id="KAE9170984.1"/>
    </source>
</evidence>
<evidence type="ECO:0000313" key="3">
    <source>
        <dbReference type="Proteomes" id="UP000433483"/>
    </source>
</evidence>
<dbReference type="EMBL" id="QXGB01003402">
    <property type="protein sequence ID" value="KAE9170984.1"/>
    <property type="molecule type" value="Genomic_DNA"/>
</dbReference>
<proteinExistence type="predicted"/>
<name>A0A6A3VSJ2_9STRA</name>
<protein>
    <submittedName>
        <fullName evidence="2">Uncharacterized protein</fullName>
    </submittedName>
</protein>
<reference evidence="2 3" key="1">
    <citation type="submission" date="2018-08" db="EMBL/GenBank/DDBJ databases">
        <title>Genomic investigation of the strawberry pathogen Phytophthora fragariae indicates pathogenicity is determined by transcriptional variation in three key races.</title>
        <authorList>
            <person name="Adams T.M."/>
            <person name="Armitage A.D."/>
            <person name="Sobczyk M.K."/>
            <person name="Bates H.J."/>
            <person name="Dunwell J.M."/>
            <person name="Nellist C.F."/>
            <person name="Harrison R.J."/>
        </authorList>
    </citation>
    <scope>NUCLEOTIDE SEQUENCE [LARGE SCALE GENOMIC DNA]</scope>
    <source>
        <strain evidence="2 3">NOV-27</strain>
        <strain evidence="1 4">ONT-3</strain>
    </source>
</reference>